<dbReference type="EMBL" id="LAZR01059263">
    <property type="protein sequence ID" value="KKK68163.1"/>
    <property type="molecule type" value="Genomic_DNA"/>
</dbReference>
<evidence type="ECO:0000313" key="1">
    <source>
        <dbReference type="EMBL" id="KKK68163.1"/>
    </source>
</evidence>
<feature type="non-terminal residue" evidence="1">
    <location>
        <position position="123"/>
    </location>
</feature>
<comment type="caution">
    <text evidence="1">The sequence shown here is derived from an EMBL/GenBank/DDBJ whole genome shotgun (WGS) entry which is preliminary data.</text>
</comment>
<gene>
    <name evidence="1" type="ORF">LCGC14_2946800</name>
</gene>
<accession>A0A0F8XGY3</accession>
<proteinExistence type="predicted"/>
<name>A0A0F8XGY3_9ZZZZ</name>
<reference evidence="1" key="1">
    <citation type="journal article" date="2015" name="Nature">
        <title>Complex archaea that bridge the gap between prokaryotes and eukaryotes.</title>
        <authorList>
            <person name="Spang A."/>
            <person name="Saw J.H."/>
            <person name="Jorgensen S.L."/>
            <person name="Zaremba-Niedzwiedzka K."/>
            <person name="Martijn J."/>
            <person name="Lind A.E."/>
            <person name="van Eijk R."/>
            <person name="Schleper C."/>
            <person name="Guy L."/>
            <person name="Ettema T.J."/>
        </authorList>
    </citation>
    <scope>NUCLEOTIDE SEQUENCE</scope>
</reference>
<protein>
    <submittedName>
        <fullName evidence="1">Uncharacterized protein</fullName>
    </submittedName>
</protein>
<dbReference type="AlphaFoldDB" id="A0A0F8XGY3"/>
<sequence length="123" mass="14624">MKNFVNDKFSFEFCDHITAFLLYLIQLPDVNFQKYVDSIIPKSVKNQYILNYLFEKGLLIQNDDGTIKSSQFGKLIIRLYLYPVSGVMIRYKLENVEINTFKELIKEAYDILKAEFRVRDHKL</sequence>
<dbReference type="Gene3D" id="1.10.3380.30">
    <property type="match status" value="1"/>
</dbReference>
<organism evidence="1">
    <name type="scientific">marine sediment metagenome</name>
    <dbReference type="NCBI Taxonomy" id="412755"/>
    <lineage>
        <taxon>unclassified sequences</taxon>
        <taxon>metagenomes</taxon>
        <taxon>ecological metagenomes</taxon>
    </lineage>
</organism>